<evidence type="ECO:0000313" key="13">
    <source>
        <dbReference type="Proteomes" id="UP000187209"/>
    </source>
</evidence>
<keyword evidence="7 11" id="KW-0100">Branched-chain amino acid biosynthesis</keyword>
<dbReference type="InterPro" id="IPR043132">
    <property type="entry name" value="BCAT-like_C"/>
</dbReference>
<dbReference type="PANTHER" id="PTHR11825:SF44">
    <property type="entry name" value="BRANCHED-CHAIN-AMINO-ACID AMINOTRANSFERASE"/>
    <property type="match status" value="1"/>
</dbReference>
<comment type="catalytic activity">
    <reaction evidence="11">
        <text>L-leucine + 2-oxoglutarate = 4-methyl-2-oxopentanoate + L-glutamate</text>
        <dbReference type="Rhea" id="RHEA:18321"/>
        <dbReference type="ChEBI" id="CHEBI:16810"/>
        <dbReference type="ChEBI" id="CHEBI:17865"/>
        <dbReference type="ChEBI" id="CHEBI:29985"/>
        <dbReference type="ChEBI" id="CHEBI:57427"/>
        <dbReference type="EC" id="2.6.1.42"/>
    </reaction>
</comment>
<dbReference type="PROSITE" id="PS00770">
    <property type="entry name" value="AA_TRANSFER_CLASS_4"/>
    <property type="match status" value="1"/>
</dbReference>
<dbReference type="EC" id="2.6.1.42" evidence="11"/>
<evidence type="ECO:0000256" key="8">
    <source>
        <dbReference type="PIRSR" id="PIRSR006468-1"/>
    </source>
</evidence>
<protein>
    <recommendedName>
        <fullName evidence="11">Branched-chain-amino-acid aminotransferase</fullName>
        <ecNumber evidence="11">2.6.1.42</ecNumber>
    </recommendedName>
</protein>
<evidence type="ECO:0000256" key="6">
    <source>
        <dbReference type="ARBA" id="ARBA00022898"/>
    </source>
</evidence>
<accession>A0A1R2B415</accession>
<comment type="similarity">
    <text evidence="2 9">Belongs to the class-IV pyridoxal-phosphate-dependent aminotransferase family.</text>
</comment>
<dbReference type="GO" id="GO:0008652">
    <property type="term" value="P:amino acid biosynthetic process"/>
    <property type="evidence" value="ECO:0007669"/>
    <property type="project" value="UniProtKB-KW"/>
</dbReference>
<gene>
    <name evidence="12" type="ORF">SteCoe_30281</name>
</gene>
<evidence type="ECO:0000256" key="9">
    <source>
        <dbReference type="RuleBase" id="RU004106"/>
    </source>
</evidence>
<evidence type="ECO:0000256" key="7">
    <source>
        <dbReference type="ARBA" id="ARBA00023304"/>
    </source>
</evidence>
<comment type="catalytic activity">
    <reaction evidence="11">
        <text>L-isoleucine + 2-oxoglutarate = (S)-3-methyl-2-oxopentanoate + L-glutamate</text>
        <dbReference type="Rhea" id="RHEA:24801"/>
        <dbReference type="ChEBI" id="CHEBI:16810"/>
        <dbReference type="ChEBI" id="CHEBI:29985"/>
        <dbReference type="ChEBI" id="CHEBI:35146"/>
        <dbReference type="ChEBI" id="CHEBI:58045"/>
        <dbReference type="EC" id="2.6.1.42"/>
    </reaction>
</comment>
<evidence type="ECO:0000256" key="10">
    <source>
        <dbReference type="RuleBase" id="RU004516"/>
    </source>
</evidence>
<dbReference type="FunFam" id="3.20.10.10:FF:000004">
    <property type="entry name" value="Branched-chain-amino-acid aminotransferase"/>
    <property type="match status" value="1"/>
</dbReference>
<evidence type="ECO:0000256" key="2">
    <source>
        <dbReference type="ARBA" id="ARBA00009320"/>
    </source>
</evidence>
<evidence type="ECO:0000256" key="1">
    <source>
        <dbReference type="ARBA" id="ARBA00001933"/>
    </source>
</evidence>
<keyword evidence="3 11" id="KW-0032">Aminotransferase</keyword>
<feature type="modified residue" description="N6-(pyridoxal phosphate)lysine" evidence="8">
    <location>
        <position position="210"/>
    </location>
</feature>
<keyword evidence="5 11" id="KW-0808">Transferase</keyword>
<dbReference type="InterPro" id="IPR036038">
    <property type="entry name" value="Aminotransferase-like"/>
</dbReference>
<proteinExistence type="inferred from homology"/>
<dbReference type="EMBL" id="MPUH01000984">
    <property type="protein sequence ID" value="OMJ71499.1"/>
    <property type="molecule type" value="Genomic_DNA"/>
</dbReference>
<dbReference type="CDD" id="cd01557">
    <property type="entry name" value="BCAT_beta_family"/>
    <property type="match status" value="1"/>
</dbReference>
<reference evidence="12 13" key="1">
    <citation type="submission" date="2016-11" db="EMBL/GenBank/DDBJ databases">
        <title>The macronuclear genome of Stentor coeruleus: a giant cell with tiny introns.</title>
        <authorList>
            <person name="Slabodnick M."/>
            <person name="Ruby J.G."/>
            <person name="Reiff S.B."/>
            <person name="Swart E.C."/>
            <person name="Gosai S."/>
            <person name="Prabakaran S."/>
            <person name="Witkowska E."/>
            <person name="Larue G.E."/>
            <person name="Fisher S."/>
            <person name="Freeman R.M."/>
            <person name="Gunawardena J."/>
            <person name="Chu W."/>
            <person name="Stover N.A."/>
            <person name="Gregory B.D."/>
            <person name="Nowacki M."/>
            <person name="Derisi J."/>
            <person name="Roy S.W."/>
            <person name="Marshall W.F."/>
            <person name="Sood P."/>
        </authorList>
    </citation>
    <scope>NUCLEOTIDE SEQUENCE [LARGE SCALE GENOMIC DNA]</scope>
    <source>
        <strain evidence="12">WM001</strain>
    </source>
</reference>
<evidence type="ECO:0000256" key="5">
    <source>
        <dbReference type="ARBA" id="ARBA00022679"/>
    </source>
</evidence>
<evidence type="ECO:0000256" key="3">
    <source>
        <dbReference type="ARBA" id="ARBA00022576"/>
    </source>
</evidence>
<keyword evidence="13" id="KW-1185">Reference proteome</keyword>
<dbReference type="AlphaFoldDB" id="A0A1R2B415"/>
<sequence>MWFRQLVRLSSSFSSKDLKIRLSSSPKKKPELNEKLLFGTALTDHLLEINWNETDGWDTPRIEPYHNFMIDPASSVLHYGTECFEGLKAYRTAKNNLLLFRPEMNMNRLRKSASAVALPDFDSEELLKCIKELVKIEESWIPSKVGYSLYLRPTFFGSHAGLGVAKPRSAKLFTVCSTVGPYFPEGFKPIHLYCDDTIARAFPGGSGDKKIGANYAPGIGHTAKLQSKGFNQILWLCNLYVSEAGTMNFFVFWHNKQGEKELATCELDGTILPGVTRDSILALARQWNEFKITEKKFTIYELCDAISEGRIIEAFGAGTACIVSPVNKITFKDKEYKIPLALGNSGILTKRFQEEILKIQYGEISHNYQHLVI</sequence>
<comment type="caution">
    <text evidence="12">The sequence shown here is derived from an EMBL/GenBank/DDBJ whole genome shotgun (WGS) entry which is preliminary data.</text>
</comment>
<dbReference type="OrthoDB" id="1732691at2759"/>
<comment type="cofactor">
    <cofactor evidence="1 10">
        <name>pyridoxal 5'-phosphate</name>
        <dbReference type="ChEBI" id="CHEBI:597326"/>
    </cofactor>
</comment>
<dbReference type="FunFam" id="3.30.470.10:FF:000002">
    <property type="entry name" value="Branched-chain-amino-acid aminotransferase"/>
    <property type="match status" value="1"/>
</dbReference>
<keyword evidence="6 10" id="KW-0663">Pyridoxal phosphate</keyword>
<dbReference type="InterPro" id="IPR033939">
    <property type="entry name" value="BCAT_family"/>
</dbReference>
<comment type="catalytic activity">
    <reaction evidence="11">
        <text>L-valine + 2-oxoglutarate = 3-methyl-2-oxobutanoate + L-glutamate</text>
        <dbReference type="Rhea" id="RHEA:24813"/>
        <dbReference type="ChEBI" id="CHEBI:11851"/>
        <dbReference type="ChEBI" id="CHEBI:16810"/>
        <dbReference type="ChEBI" id="CHEBI:29985"/>
        <dbReference type="ChEBI" id="CHEBI:57762"/>
        <dbReference type="EC" id="2.6.1.42"/>
    </reaction>
</comment>
<dbReference type="NCBIfam" id="TIGR01123">
    <property type="entry name" value="ilvE_II"/>
    <property type="match status" value="1"/>
</dbReference>
<evidence type="ECO:0000256" key="11">
    <source>
        <dbReference type="RuleBase" id="RU004517"/>
    </source>
</evidence>
<dbReference type="InterPro" id="IPR043131">
    <property type="entry name" value="BCAT-like_N"/>
</dbReference>
<dbReference type="GO" id="GO:0009082">
    <property type="term" value="P:branched-chain amino acid biosynthetic process"/>
    <property type="evidence" value="ECO:0007669"/>
    <property type="project" value="UniProtKB-KW"/>
</dbReference>
<name>A0A1R2B415_9CILI</name>
<dbReference type="InterPro" id="IPR001544">
    <property type="entry name" value="Aminotrans_IV"/>
</dbReference>
<dbReference type="GO" id="GO:0052655">
    <property type="term" value="F:L-valine-2-oxoglutarate transaminase activity"/>
    <property type="evidence" value="ECO:0007669"/>
    <property type="project" value="RHEA"/>
</dbReference>
<dbReference type="InterPro" id="IPR018300">
    <property type="entry name" value="Aminotrans_IV_CS"/>
</dbReference>
<evidence type="ECO:0000256" key="4">
    <source>
        <dbReference type="ARBA" id="ARBA00022605"/>
    </source>
</evidence>
<dbReference type="GO" id="GO:0052654">
    <property type="term" value="F:L-leucine-2-oxoglutarate transaminase activity"/>
    <property type="evidence" value="ECO:0007669"/>
    <property type="project" value="RHEA"/>
</dbReference>
<dbReference type="SUPFAM" id="SSF56752">
    <property type="entry name" value="D-aminoacid aminotransferase-like PLP-dependent enzymes"/>
    <property type="match status" value="1"/>
</dbReference>
<dbReference type="PANTHER" id="PTHR11825">
    <property type="entry name" value="SUBGROUP IIII AMINOTRANSFERASE"/>
    <property type="match status" value="1"/>
</dbReference>
<dbReference type="Pfam" id="PF01063">
    <property type="entry name" value="Aminotran_4"/>
    <property type="match status" value="1"/>
</dbReference>
<dbReference type="Proteomes" id="UP000187209">
    <property type="component" value="Unassembled WGS sequence"/>
</dbReference>
<keyword evidence="4 11" id="KW-0028">Amino-acid biosynthesis</keyword>
<evidence type="ECO:0000313" key="12">
    <source>
        <dbReference type="EMBL" id="OMJ71499.1"/>
    </source>
</evidence>
<dbReference type="GO" id="GO:0052656">
    <property type="term" value="F:L-isoleucine-2-oxoglutarate transaminase activity"/>
    <property type="evidence" value="ECO:0007669"/>
    <property type="project" value="RHEA"/>
</dbReference>
<dbReference type="NCBIfam" id="NF009897">
    <property type="entry name" value="PRK13357.1"/>
    <property type="match status" value="1"/>
</dbReference>
<organism evidence="12 13">
    <name type="scientific">Stentor coeruleus</name>
    <dbReference type="NCBI Taxonomy" id="5963"/>
    <lineage>
        <taxon>Eukaryota</taxon>
        <taxon>Sar</taxon>
        <taxon>Alveolata</taxon>
        <taxon>Ciliophora</taxon>
        <taxon>Postciliodesmatophora</taxon>
        <taxon>Heterotrichea</taxon>
        <taxon>Heterotrichida</taxon>
        <taxon>Stentoridae</taxon>
        <taxon>Stentor</taxon>
    </lineage>
</organism>
<dbReference type="InterPro" id="IPR005786">
    <property type="entry name" value="B_amino_transII"/>
</dbReference>
<dbReference type="Gene3D" id="3.30.470.10">
    <property type="match status" value="1"/>
</dbReference>
<dbReference type="Gene3D" id="3.20.10.10">
    <property type="entry name" value="D-amino Acid Aminotransferase, subunit A, domain 2"/>
    <property type="match status" value="1"/>
</dbReference>
<dbReference type="PIRSF" id="PIRSF006468">
    <property type="entry name" value="BCAT1"/>
    <property type="match status" value="1"/>
</dbReference>